<feature type="compositionally biased region" description="Pro residues" evidence="1">
    <location>
        <begin position="427"/>
        <end position="445"/>
    </location>
</feature>
<feature type="compositionally biased region" description="Basic residues" evidence="1">
    <location>
        <begin position="2046"/>
        <end position="2063"/>
    </location>
</feature>
<feature type="region of interest" description="Disordered" evidence="1">
    <location>
        <begin position="1832"/>
        <end position="1859"/>
    </location>
</feature>
<feature type="compositionally biased region" description="Basic and acidic residues" evidence="1">
    <location>
        <begin position="1388"/>
        <end position="1416"/>
    </location>
</feature>
<feature type="compositionally biased region" description="Basic and acidic residues" evidence="1">
    <location>
        <begin position="2340"/>
        <end position="2366"/>
    </location>
</feature>
<dbReference type="OrthoDB" id="349377at2759"/>
<dbReference type="InterPro" id="IPR013087">
    <property type="entry name" value="Znf_C2H2_type"/>
</dbReference>
<feature type="compositionally biased region" description="Low complexity" evidence="1">
    <location>
        <begin position="1049"/>
        <end position="1084"/>
    </location>
</feature>
<feature type="compositionally biased region" description="Low complexity" evidence="1">
    <location>
        <begin position="402"/>
        <end position="426"/>
    </location>
</feature>
<feature type="region of interest" description="Disordered" evidence="1">
    <location>
        <begin position="1"/>
        <end position="42"/>
    </location>
</feature>
<feature type="compositionally biased region" description="Basic and acidic residues" evidence="1">
    <location>
        <begin position="1149"/>
        <end position="1173"/>
    </location>
</feature>
<name>A0A086KD09_TOXGO</name>
<feature type="region of interest" description="Disordered" evidence="1">
    <location>
        <begin position="174"/>
        <end position="221"/>
    </location>
</feature>
<feature type="compositionally biased region" description="Pro residues" evidence="1">
    <location>
        <begin position="26"/>
        <end position="40"/>
    </location>
</feature>
<evidence type="ECO:0000313" key="4">
    <source>
        <dbReference type="Proteomes" id="UP000028828"/>
    </source>
</evidence>
<feature type="compositionally biased region" description="Low complexity" evidence="1">
    <location>
        <begin position="1545"/>
        <end position="1555"/>
    </location>
</feature>
<feature type="compositionally biased region" description="Basic and acidic residues" evidence="1">
    <location>
        <begin position="1314"/>
        <end position="1345"/>
    </location>
</feature>
<feature type="compositionally biased region" description="Basic and acidic residues" evidence="1">
    <location>
        <begin position="771"/>
        <end position="787"/>
    </location>
</feature>
<feature type="region of interest" description="Disordered" evidence="1">
    <location>
        <begin position="1875"/>
        <end position="2143"/>
    </location>
</feature>
<feature type="compositionally biased region" description="Low complexity" evidence="1">
    <location>
        <begin position="735"/>
        <end position="749"/>
    </location>
</feature>
<feature type="region of interest" description="Disordered" evidence="1">
    <location>
        <begin position="2212"/>
        <end position="2497"/>
    </location>
</feature>
<feature type="compositionally biased region" description="Low complexity" evidence="1">
    <location>
        <begin position="294"/>
        <end position="328"/>
    </location>
</feature>
<feature type="region of interest" description="Disordered" evidence="1">
    <location>
        <begin position="2165"/>
        <end position="2189"/>
    </location>
</feature>
<feature type="compositionally biased region" description="Polar residues" evidence="1">
    <location>
        <begin position="1682"/>
        <end position="1692"/>
    </location>
</feature>
<feature type="compositionally biased region" description="Low complexity" evidence="1">
    <location>
        <begin position="2097"/>
        <end position="2108"/>
    </location>
</feature>
<feature type="compositionally biased region" description="Basic and acidic residues" evidence="1">
    <location>
        <begin position="711"/>
        <end position="734"/>
    </location>
</feature>
<feature type="region of interest" description="Disordered" evidence="1">
    <location>
        <begin position="695"/>
        <end position="942"/>
    </location>
</feature>
<feature type="compositionally biased region" description="Basic and acidic residues" evidence="1">
    <location>
        <begin position="1181"/>
        <end position="1194"/>
    </location>
</feature>
<feature type="compositionally biased region" description="Polar residues" evidence="1">
    <location>
        <begin position="1261"/>
        <end position="1271"/>
    </location>
</feature>
<feature type="compositionally biased region" description="Low complexity" evidence="1">
    <location>
        <begin position="1723"/>
        <end position="1739"/>
    </location>
</feature>
<feature type="compositionally biased region" description="Low complexity" evidence="1">
    <location>
        <begin position="2012"/>
        <end position="2024"/>
    </location>
</feature>
<feature type="compositionally biased region" description="Low complexity" evidence="1">
    <location>
        <begin position="1833"/>
        <end position="1845"/>
    </location>
</feature>
<feature type="region of interest" description="Disordered" evidence="1">
    <location>
        <begin position="648"/>
        <end position="682"/>
    </location>
</feature>
<evidence type="ECO:0000259" key="2">
    <source>
        <dbReference type="PROSITE" id="PS00028"/>
    </source>
</evidence>
<protein>
    <recommendedName>
        <fullName evidence="2">C2H2-type domain-containing protein</fullName>
    </recommendedName>
</protein>
<dbReference type="Proteomes" id="UP000028828">
    <property type="component" value="Unassembled WGS sequence"/>
</dbReference>
<feature type="region of interest" description="Disordered" evidence="1">
    <location>
        <begin position="1132"/>
        <end position="1434"/>
    </location>
</feature>
<feature type="region of interest" description="Disordered" evidence="1">
    <location>
        <begin position="289"/>
        <end position="350"/>
    </location>
</feature>
<feature type="compositionally biased region" description="Low complexity" evidence="1">
    <location>
        <begin position="888"/>
        <end position="917"/>
    </location>
</feature>
<feature type="compositionally biased region" description="Basic and acidic residues" evidence="1">
    <location>
        <begin position="2406"/>
        <end position="2418"/>
    </location>
</feature>
<feature type="compositionally biased region" description="Low complexity" evidence="1">
    <location>
        <begin position="1563"/>
        <end position="1578"/>
    </location>
</feature>
<accession>A0A086KD09</accession>
<feature type="compositionally biased region" description="Gly residues" evidence="1">
    <location>
        <begin position="1606"/>
        <end position="1620"/>
    </location>
</feature>
<feature type="compositionally biased region" description="Low complexity" evidence="1">
    <location>
        <begin position="1243"/>
        <end position="1255"/>
    </location>
</feature>
<feature type="compositionally biased region" description="Polar residues" evidence="1">
    <location>
        <begin position="1880"/>
        <end position="1892"/>
    </location>
</feature>
<feature type="compositionally biased region" description="Polar residues" evidence="1">
    <location>
        <begin position="1"/>
        <end position="15"/>
    </location>
</feature>
<feature type="region of interest" description="Disordered" evidence="1">
    <location>
        <begin position="1787"/>
        <end position="1815"/>
    </location>
</feature>
<feature type="compositionally biased region" description="Basic and acidic residues" evidence="1">
    <location>
        <begin position="1624"/>
        <end position="1640"/>
    </location>
</feature>
<feature type="compositionally biased region" description="Basic and acidic residues" evidence="1">
    <location>
        <begin position="1957"/>
        <end position="2008"/>
    </location>
</feature>
<feature type="compositionally biased region" description="Basic and acidic residues" evidence="1">
    <location>
        <begin position="1364"/>
        <end position="1378"/>
    </location>
</feature>
<feature type="compositionally biased region" description="Basic and acidic residues" evidence="1">
    <location>
        <begin position="2109"/>
        <end position="2121"/>
    </location>
</feature>
<sequence length="2497" mass="259163">MHGDSSSVQRLQEMQTVPRRHTPASPRSPPCLPSQQPPLSPQQLRLLLLSRQESLRRNLSASCLPSPSLPPTSLPSSVPASVSFAQGGEGPGIPGVRREAKGKPGEAQTQPDTPHASGSGQPSPAAGASSVSSGSRPGSGVTGTVPGLGDAGSNDVSLSPQALLQLLLQQQMRVKHEGKPPVSFASETSTPSATASSSNMRASSPLSSPSQTHLPRLSGPLRNAQLSPALAAAPLASVVPGVPLEGPPVSGAATAVVEPDPAKQLRLLLQVLHGNAAWGGTACGPRGLPAAVTSSSRPPGSPAGPLDASCASSLPSPSPVTSAPSAQPASPPISSPSSPPSSCLVSGRQPSWGTANEAVLAQLCRLALLSQTQGQSHGCLSPLLSGARHPASPGVAHPSSPPSSYSPGTLGPHSAPSSSSSSLPASFLPPQPLPEATPVRPPASPGLPSLSSQQLTVARLLLESLRGRGGEGGASGTPLVSALLHQLAREKPSASSLSAAASRSSTPSLAVAPGLFFSCPAWRPPAPPPAGVGTPADALTQRVLASLASLQSGGGTATKEASPASPPLRSTAASSHAGPVDPRRLFSLPVGLPNAREHPPSASREASLPSGSSPAVAASLLLGGHAGETAALIAAAFAQQARLMLDQQSGRDTDRGGKKNAANARQERKEESSQSRKKAADKTNLAALSLGGARAPAGLGAATGLGPVQRSRKEEREEAWGAEEEKGKKEKEGGAKSSRSLSLPPSLRGRTARGRGRPALVRAPSSPPSGRRQEFSGKSEGGDKTEAGSEQAGRQSQGGAGNSKPGRRSAAVPPVPLHATPDPKGGSKRKRRGPTETGAGLEPTLLRRGSGVSYVERHPRSAGSSCLDEDEEEEPPAALSSRPKDGVAPNASSARGSRSSSPSSAAGKAPAQPAGAAEPTDDESSDASSEGEEDRETPVFLEGTPMTDEEQQLAADQVNNIPALTLSELVRAAVLPLRIEGFHALEEAQLLYGRKDWLRYECPLCDRQAHTPDAYWANFEHYLKCHWRKRHRLGGYVCFPCRRHHDLSPRAGGSTSSSSESTSSAPPSPSASQGSSKGKVSPGGPRRGPKFHFHCPLCPGVFGKFASLQRHALCAHPVSAADPRLHLAPQQLHTPWMREEEDYSVALRPGEEREERGESDGKGENVEGARLEECASEAGEEERTKVEAKAKEPGDGDEDIQGENKVNPNGDLHGPSDVTDEGGKDACANLGESETNPAVEDALSLLSPSHVSSPSEETKVNSESVSASPLSSRGDAEQSAEGTKSEEGKQDSGEGGSWPADPQATVSSVCKGETLVKEEPTADEKEQEAREASEAIQGDKRDTLSARRVPLRSCLVVRSNWAKAAKEEGKEVTAEKPDPAAAAGEAGEAERERAESKREDREKDETRDSPDKSEARKVKKKVAFVPQVRVRPLDKELSIMEKLGAVMGPVLTGVVASSTPATGTTEGDEGSPGETPQADTASKEGDSCSGASAPQDLTRRGTRSATVAAMAAERERVAPSSPPAADASSVQSVNLPRGEAVSSPRGEAVSSSLSSRGRERGRAVPAAAAGPSRRAAAGYGAGAGAEEESLSEEKEDASRAPSGQRGARGGGSVGRGGGGPDASVESREEDPSAVTQEKRRNGTPGGTEETEGLSGNPTRGSGRGRSSPSSMTASPDHRLEKSSTSATESPPQSGKDASCDEPAAPSNRAVGRASGAAKSEGDSSPASPVSLSPASPSSLDEGPGKEDDLPPWKKRKRTLVFLPTCSPAPSPASPPSLGDAAAVAALSVVSPSSRDRRQSPPSSPRSSSPPSRRVSVSIAAAAAAAARARRLAAARGEAGEASQASAKRRQGGEAAYEPGGADLEAKAALANAGVLPVGQRRTSPRCSTNNAVSPAAAPAARDSRDGFAKTGGKTGALQVPEETSPTSGERRGRASGQVSPVGLRSRSGSPSPQRASPLERRGVGRVEDRETERSEKEGDGEQRGKRREEKTKDSDREGNGARSTEKPKTKTPSPSGSASDSLSLDSKKEASEQQKVSQKRPVVDGKRKKKGKKEGGKTGHKKKDAVGSLSRTTLKGQGGQNKNLRHMVRANRRHSRLSSSPLLMLSPLRTRERAKSPKDSCRPSSPVASSRTRRSAESTVSPCAPAVLSTALGSIVCSSDAETPIADALGSSGRRRPDRVGTPQEQGGGFRLCLASDLLDASPLSVRRRQNLSLQRLPSQPPVGAMCASRPRKRRFVSSRSEKDTNKPFAGEGTGEAKRAPFAEKLAPKRQKRATLDHPRVAHAPPAKDEEKEENGVRLGDTGEDSSRKTGDGSSRDASPRRRFSTPASPLVMSPCSDSAEAREDCDRGGGARAEREEEKAKEIGKQPHGVPRRSADTWLSAGGLNAALDLSRGRRNSLGNDEDRDADRHKRAREDKTNLASVPALRVRLLRSPLGKTEREKEKEENGVGEREEKEGKEGPNEKNEEIDGKDGNLERRGARTKLFTPSTTMPRRASC</sequence>
<organism evidence="3 4">
    <name type="scientific">Toxoplasma gondii p89</name>
    <dbReference type="NCBI Taxonomy" id="943119"/>
    <lineage>
        <taxon>Eukaryota</taxon>
        <taxon>Sar</taxon>
        <taxon>Alveolata</taxon>
        <taxon>Apicomplexa</taxon>
        <taxon>Conoidasida</taxon>
        <taxon>Coccidia</taxon>
        <taxon>Eucoccidiorida</taxon>
        <taxon>Eimeriorina</taxon>
        <taxon>Sarcocystidae</taxon>
        <taxon>Toxoplasma</taxon>
    </lineage>
</organism>
<feature type="compositionally biased region" description="Basic and acidic residues" evidence="1">
    <location>
        <begin position="2437"/>
        <end position="2479"/>
    </location>
</feature>
<feature type="compositionally biased region" description="Acidic residues" evidence="1">
    <location>
        <begin position="919"/>
        <end position="935"/>
    </location>
</feature>
<feature type="domain" description="C2H2-type" evidence="2">
    <location>
        <begin position="1095"/>
        <end position="1116"/>
    </location>
</feature>
<feature type="compositionally biased region" description="Basic and acidic residues" evidence="1">
    <location>
        <begin position="1283"/>
        <end position="1292"/>
    </location>
</feature>
<feature type="region of interest" description="Disordered" evidence="1">
    <location>
        <begin position="385"/>
        <end position="451"/>
    </location>
</feature>
<feature type="compositionally biased region" description="Acidic residues" evidence="1">
    <location>
        <begin position="1585"/>
        <end position="1595"/>
    </location>
</feature>
<feature type="region of interest" description="Disordered" evidence="1">
    <location>
        <begin position="550"/>
        <end position="613"/>
    </location>
</feature>
<dbReference type="EMBL" id="AEYI02001037">
    <property type="protein sequence ID" value="KFG42277.1"/>
    <property type="molecule type" value="Genomic_DNA"/>
</dbReference>
<feature type="region of interest" description="Disordered" evidence="1">
    <location>
        <begin position="59"/>
        <end position="156"/>
    </location>
</feature>
<gene>
    <name evidence="3" type="ORF">TGP89_228670</name>
</gene>
<proteinExistence type="predicted"/>
<feature type="compositionally biased region" description="Pro residues" evidence="1">
    <location>
        <begin position="329"/>
        <end position="339"/>
    </location>
</feature>
<dbReference type="SMART" id="SM00355">
    <property type="entry name" value="ZnF_C2H2"/>
    <property type="match status" value="2"/>
</dbReference>
<comment type="caution">
    <text evidence="3">The sequence shown here is derived from an EMBL/GenBank/DDBJ whole genome shotgun (WGS) entry which is preliminary data.</text>
</comment>
<evidence type="ECO:0000256" key="1">
    <source>
        <dbReference type="SAM" id="MobiDB-lite"/>
    </source>
</evidence>
<feature type="compositionally biased region" description="Low complexity" evidence="1">
    <location>
        <begin position="695"/>
        <end position="706"/>
    </location>
</feature>
<feature type="region of interest" description="Disordered" evidence="1">
    <location>
        <begin position="1455"/>
        <end position="1755"/>
    </location>
</feature>
<feature type="compositionally biased region" description="Low complexity" evidence="1">
    <location>
        <begin position="1804"/>
        <end position="1815"/>
    </location>
</feature>
<feature type="compositionally biased region" description="Basic and acidic residues" evidence="1">
    <location>
        <begin position="2305"/>
        <end position="2320"/>
    </location>
</feature>
<feature type="compositionally biased region" description="Basic and acidic residues" evidence="1">
    <location>
        <begin position="665"/>
        <end position="681"/>
    </location>
</feature>
<feature type="compositionally biased region" description="Polar residues" evidence="1">
    <location>
        <begin position="1455"/>
        <end position="1465"/>
    </location>
</feature>
<reference evidence="3 4" key="1">
    <citation type="submission" date="2014-03" db="EMBL/GenBank/DDBJ databases">
        <authorList>
            <person name="Sibley D."/>
            <person name="Venepally P."/>
            <person name="Karamycheva S."/>
            <person name="Hadjithomas M."/>
            <person name="Khan A."/>
            <person name="Brunk B."/>
            <person name="Roos D."/>
            <person name="Caler E."/>
            <person name="Lorenzi H."/>
        </authorList>
    </citation>
    <scope>NUCLEOTIDE SEQUENCE [LARGE SCALE GENOMIC DNA]</scope>
    <source>
        <strain evidence="4">p89</strain>
    </source>
</reference>
<feature type="compositionally biased region" description="Basic residues" evidence="1">
    <location>
        <begin position="2083"/>
        <end position="2096"/>
    </location>
</feature>
<feature type="compositionally biased region" description="Basic and acidic residues" evidence="1">
    <location>
        <begin position="1742"/>
        <end position="1751"/>
    </location>
</feature>
<dbReference type="PROSITE" id="PS00028">
    <property type="entry name" value="ZINC_FINGER_C2H2_1"/>
    <property type="match status" value="1"/>
</dbReference>
<feature type="region of interest" description="Disordered" evidence="1">
    <location>
        <begin position="1048"/>
        <end position="1086"/>
    </location>
</feature>
<dbReference type="VEuPathDB" id="ToxoDB:TGP89_228670"/>
<feature type="compositionally biased region" description="Low complexity" evidence="1">
    <location>
        <begin position="114"/>
        <end position="139"/>
    </location>
</feature>
<feature type="compositionally biased region" description="Low complexity" evidence="1">
    <location>
        <begin position="183"/>
        <end position="198"/>
    </location>
</feature>
<evidence type="ECO:0000313" key="3">
    <source>
        <dbReference type="EMBL" id="KFG42277.1"/>
    </source>
</evidence>
<feature type="compositionally biased region" description="Low complexity" evidence="1">
    <location>
        <begin position="1523"/>
        <end position="1533"/>
    </location>
</feature>
<feature type="compositionally biased region" description="Low complexity" evidence="1">
    <location>
        <begin position="74"/>
        <end position="83"/>
    </location>
</feature>
<feature type="compositionally biased region" description="Polar residues" evidence="1">
    <location>
        <begin position="199"/>
        <end position="213"/>
    </location>
</feature>
<feature type="compositionally biased region" description="Basic and acidic residues" evidence="1">
    <location>
        <begin position="2274"/>
        <end position="2296"/>
    </location>
</feature>